<sequence length="884" mass="95655">MMADKFDASAMSASASADRSDPTRQRLQSVRPLMVLVLFFGSGLTALLLQTLWMRELALLFGSGAQAAAATLAAFFLGLAAGGAFWGVLSPRLRQPLRWYGLLELGVALGALGCLFLLPTFHGLYGALYDQVSAPRLLLAVKLALALMLLFPAAFCMGGTLPVLSPLLAGTPGQRTGIAGRWLPVLYGVNTLGAAVGAFAAAFVLPQAIGWRWSYWLAILIAAGVGVGAWWLSTRVTALDGSAGQPVTVRDSTLATAQSWGTLRFLAFLSGFVTLALEVLWTRMFAQVLHNSVYSFAAILIVFLIALGIGALLVSGFSRQIQRTADRWLGVLLISAGLLVATTPLVFMKITDGLGYLGHNEGWIPYLATLFSAVTWTLFLPTLVLGLVFPTLLRLAASHPRPVGQTVGTLVALNTLGAIAGALAAGFLFLDWLGLWRSIGFMAALYLAAVLWLPWLTIPTAAAPQRRLRIVALMGLLSLLSVIDLSRLPIVRIDHDRRGEMLVQVWESGAGTVAVVRRGDDLRIKVDNHYTLGGTAGRGYEERQAHLPLLLHPAPEEVFFIGLGTGITAGAALHHPVRRVVVAELLPHAIIAARTHFAPWQNGLFDDPRVRVLATDGRNHLAATRSRFDVMIGDLFIPWEAGAGNLYTIEHFTRVRERLAPGGLFAQWLPLYQLSEQEFGSIARTFSAVFPQVTLWRGDFLPHGPIVALIGAVDAQPLDGAALREREQALAAARNSPFADWPAGGSPLLLFYAGNLGELRERLEGYPLSTDARPIIELRAPRTQRQQAAGQADWFTGSPLVAFFEDLQRALPPAVDPYLSRLDEAGQGVVTAGLEGFRTRLGTGSRTTRPVNPVTPDEEATALREELRRLRAARDDLERWLPEL</sequence>
<dbReference type="PANTHER" id="PTHR43317:SF3">
    <property type="entry name" value="BLR2883 PROTEIN"/>
    <property type="match status" value="1"/>
</dbReference>
<keyword evidence="3 4" id="KW-0620">Polyamine biosynthesis</keyword>
<dbReference type="EMBL" id="NRSD01000016">
    <property type="protein sequence ID" value="MBK1645835.1"/>
    <property type="molecule type" value="Genomic_DNA"/>
</dbReference>
<evidence type="ECO:0000256" key="1">
    <source>
        <dbReference type="ARBA" id="ARBA00007867"/>
    </source>
</evidence>
<feature type="transmembrane region" description="Helical" evidence="6">
    <location>
        <begin position="329"/>
        <end position="351"/>
    </location>
</feature>
<keyword evidence="2 4" id="KW-0808">Transferase</keyword>
<dbReference type="SUPFAM" id="SSF103473">
    <property type="entry name" value="MFS general substrate transporter"/>
    <property type="match status" value="1"/>
</dbReference>
<feature type="compositionally biased region" description="Low complexity" evidence="5">
    <location>
        <begin position="840"/>
        <end position="849"/>
    </location>
</feature>
<gene>
    <name evidence="8" type="ORF">CKO25_14465</name>
</gene>
<dbReference type="PANTHER" id="PTHR43317">
    <property type="entry name" value="THERMOSPERMINE SYNTHASE ACAULIS5"/>
    <property type="match status" value="1"/>
</dbReference>
<feature type="transmembrane region" description="Helical" evidence="6">
    <location>
        <begin position="65"/>
        <end position="89"/>
    </location>
</feature>
<evidence type="ECO:0000256" key="4">
    <source>
        <dbReference type="PROSITE-ProRule" id="PRU00354"/>
    </source>
</evidence>
<keyword evidence="9" id="KW-1185">Reference proteome</keyword>
<feature type="transmembrane region" description="Helical" evidence="6">
    <location>
        <begin position="137"/>
        <end position="164"/>
    </location>
</feature>
<dbReference type="Gene3D" id="1.20.1250.20">
    <property type="entry name" value="MFS general substrate transporter like domains"/>
    <property type="match status" value="1"/>
</dbReference>
<feature type="transmembrane region" description="Helical" evidence="6">
    <location>
        <begin position="33"/>
        <end position="53"/>
    </location>
</feature>
<feature type="transmembrane region" description="Helical" evidence="6">
    <location>
        <begin position="363"/>
        <end position="389"/>
    </location>
</feature>
<accession>A0A9X0WJW1</accession>
<feature type="transmembrane region" description="Helical" evidence="6">
    <location>
        <begin position="410"/>
        <end position="430"/>
    </location>
</feature>
<feature type="active site" description="Proton acceptor" evidence="4">
    <location>
        <position position="634"/>
    </location>
</feature>
<feature type="transmembrane region" description="Helical" evidence="6">
    <location>
        <begin position="263"/>
        <end position="281"/>
    </location>
</feature>
<dbReference type="NCBIfam" id="NF037959">
    <property type="entry name" value="MFS_SpdSyn"/>
    <property type="match status" value="2"/>
</dbReference>
<evidence type="ECO:0000313" key="8">
    <source>
        <dbReference type="EMBL" id="MBK1645835.1"/>
    </source>
</evidence>
<reference evidence="8 9" key="1">
    <citation type="journal article" date="2020" name="Microorganisms">
        <title>Osmotic Adaptation and Compatible Solute Biosynthesis of Phototrophic Bacteria as Revealed from Genome Analyses.</title>
        <authorList>
            <person name="Imhoff J.F."/>
            <person name="Rahn T."/>
            <person name="Kunzel S."/>
            <person name="Keller A."/>
            <person name="Neulinger S.C."/>
        </authorList>
    </citation>
    <scope>NUCLEOTIDE SEQUENCE [LARGE SCALE GENOMIC DNA]</scope>
    <source>
        <strain evidence="8 9">DSM 21303</strain>
    </source>
</reference>
<feature type="domain" description="PABS" evidence="7">
    <location>
        <begin position="540"/>
        <end position="717"/>
    </location>
</feature>
<dbReference type="GO" id="GO:0016740">
    <property type="term" value="F:transferase activity"/>
    <property type="evidence" value="ECO:0007669"/>
    <property type="project" value="UniProtKB-UniRule"/>
</dbReference>
<feature type="compositionally biased region" description="Low complexity" evidence="5">
    <location>
        <begin position="8"/>
        <end position="17"/>
    </location>
</feature>
<evidence type="ECO:0000256" key="6">
    <source>
        <dbReference type="SAM" id="Phobius"/>
    </source>
</evidence>
<comment type="similarity">
    <text evidence="1">Belongs to the spermidine/spermine synthase family.</text>
</comment>
<dbReference type="Gene3D" id="3.40.50.150">
    <property type="entry name" value="Vaccinia Virus protein VP39"/>
    <property type="match status" value="1"/>
</dbReference>
<comment type="caution">
    <text evidence="8">The sequence shown here is derived from an EMBL/GenBank/DDBJ whole genome shotgun (WGS) entry which is preliminary data.</text>
</comment>
<feature type="transmembrane region" description="Helical" evidence="6">
    <location>
        <begin position="101"/>
        <end position="125"/>
    </location>
</feature>
<dbReference type="SUPFAM" id="SSF53335">
    <property type="entry name" value="S-adenosyl-L-methionine-dependent methyltransferases"/>
    <property type="match status" value="1"/>
</dbReference>
<dbReference type="GO" id="GO:0006596">
    <property type="term" value="P:polyamine biosynthetic process"/>
    <property type="evidence" value="ECO:0007669"/>
    <property type="project" value="UniProtKB-UniRule"/>
</dbReference>
<dbReference type="CDD" id="cd02440">
    <property type="entry name" value="AdoMet_MTases"/>
    <property type="match status" value="1"/>
</dbReference>
<feature type="transmembrane region" description="Helical" evidence="6">
    <location>
        <begin position="293"/>
        <end position="317"/>
    </location>
</feature>
<feature type="transmembrane region" description="Helical" evidence="6">
    <location>
        <begin position="436"/>
        <end position="458"/>
    </location>
</feature>
<evidence type="ECO:0000256" key="5">
    <source>
        <dbReference type="SAM" id="MobiDB-lite"/>
    </source>
</evidence>
<dbReference type="Pfam" id="PF01564">
    <property type="entry name" value="Spermine_synth"/>
    <property type="match status" value="1"/>
</dbReference>
<evidence type="ECO:0000313" key="9">
    <source>
        <dbReference type="Proteomes" id="UP001138802"/>
    </source>
</evidence>
<feature type="transmembrane region" description="Helical" evidence="6">
    <location>
        <begin position="470"/>
        <end position="490"/>
    </location>
</feature>
<keyword evidence="6" id="KW-0472">Membrane</keyword>
<dbReference type="InterPro" id="IPR029063">
    <property type="entry name" value="SAM-dependent_MTases_sf"/>
</dbReference>
<name>A0A9X0WJW1_9GAMM</name>
<dbReference type="PROSITE" id="PS51006">
    <property type="entry name" value="PABS_2"/>
    <property type="match status" value="1"/>
</dbReference>
<feature type="region of interest" description="Disordered" evidence="5">
    <location>
        <begin position="1"/>
        <end position="23"/>
    </location>
</feature>
<organism evidence="8 9">
    <name type="scientific">Thiocapsa imhoffii</name>
    <dbReference type="NCBI Taxonomy" id="382777"/>
    <lineage>
        <taxon>Bacteria</taxon>
        <taxon>Pseudomonadati</taxon>
        <taxon>Pseudomonadota</taxon>
        <taxon>Gammaproteobacteria</taxon>
        <taxon>Chromatiales</taxon>
        <taxon>Chromatiaceae</taxon>
        <taxon>Thiocapsa</taxon>
    </lineage>
</organism>
<dbReference type="InterPro" id="IPR036259">
    <property type="entry name" value="MFS_trans_sf"/>
</dbReference>
<evidence type="ECO:0000256" key="3">
    <source>
        <dbReference type="ARBA" id="ARBA00023115"/>
    </source>
</evidence>
<feature type="transmembrane region" description="Helical" evidence="6">
    <location>
        <begin position="185"/>
        <end position="209"/>
    </location>
</feature>
<feature type="region of interest" description="Disordered" evidence="5">
    <location>
        <begin position="840"/>
        <end position="860"/>
    </location>
</feature>
<dbReference type="Proteomes" id="UP001138802">
    <property type="component" value="Unassembled WGS sequence"/>
</dbReference>
<dbReference type="InterPro" id="IPR030374">
    <property type="entry name" value="PABS"/>
</dbReference>
<evidence type="ECO:0000256" key="2">
    <source>
        <dbReference type="ARBA" id="ARBA00022679"/>
    </source>
</evidence>
<evidence type="ECO:0000259" key="7">
    <source>
        <dbReference type="PROSITE" id="PS51006"/>
    </source>
</evidence>
<protein>
    <recommendedName>
        <fullName evidence="7">PABS domain-containing protein</fullName>
    </recommendedName>
</protein>
<proteinExistence type="inferred from homology"/>
<dbReference type="AlphaFoldDB" id="A0A9X0WJW1"/>
<keyword evidence="6" id="KW-0812">Transmembrane</keyword>
<keyword evidence="6" id="KW-1133">Transmembrane helix</keyword>
<feature type="transmembrane region" description="Helical" evidence="6">
    <location>
        <begin position="215"/>
        <end position="232"/>
    </location>
</feature>